<evidence type="ECO:0000259" key="2">
    <source>
        <dbReference type="Pfam" id="PF20231"/>
    </source>
</evidence>
<feature type="region of interest" description="Disordered" evidence="1">
    <location>
        <begin position="770"/>
        <end position="809"/>
    </location>
</feature>
<evidence type="ECO:0000256" key="1">
    <source>
        <dbReference type="SAM" id="MobiDB-lite"/>
    </source>
</evidence>
<feature type="domain" description="DUF6589" evidence="2">
    <location>
        <begin position="134"/>
        <end position="304"/>
    </location>
</feature>
<feature type="compositionally biased region" description="Polar residues" evidence="1">
    <location>
        <begin position="786"/>
        <end position="806"/>
    </location>
</feature>
<proteinExistence type="predicted"/>
<evidence type="ECO:0000313" key="4">
    <source>
        <dbReference type="Proteomes" id="UP000044841"/>
    </source>
</evidence>
<dbReference type="EMBL" id="CYGV01001637">
    <property type="protein sequence ID" value="CUA76197.1"/>
    <property type="molecule type" value="Genomic_DNA"/>
</dbReference>
<dbReference type="AlphaFoldDB" id="A0A0K6GC56"/>
<dbReference type="InterPro" id="IPR046496">
    <property type="entry name" value="DUF6589"/>
</dbReference>
<feature type="region of interest" description="Disordered" evidence="1">
    <location>
        <begin position="309"/>
        <end position="338"/>
    </location>
</feature>
<feature type="compositionally biased region" description="Polar residues" evidence="1">
    <location>
        <begin position="310"/>
        <end position="324"/>
    </location>
</feature>
<organism evidence="3 4">
    <name type="scientific">Rhizoctonia solani</name>
    <dbReference type="NCBI Taxonomy" id="456999"/>
    <lineage>
        <taxon>Eukaryota</taxon>
        <taxon>Fungi</taxon>
        <taxon>Dikarya</taxon>
        <taxon>Basidiomycota</taxon>
        <taxon>Agaricomycotina</taxon>
        <taxon>Agaricomycetes</taxon>
        <taxon>Cantharellales</taxon>
        <taxon>Ceratobasidiaceae</taxon>
        <taxon>Rhizoctonia</taxon>
    </lineage>
</organism>
<evidence type="ECO:0000313" key="3">
    <source>
        <dbReference type="EMBL" id="CUA76197.1"/>
    </source>
</evidence>
<reference evidence="3 4" key="1">
    <citation type="submission" date="2015-07" db="EMBL/GenBank/DDBJ databases">
        <authorList>
            <person name="Noorani M."/>
        </authorList>
    </citation>
    <scope>NUCLEOTIDE SEQUENCE [LARGE SCALE GENOMIC DNA]</scope>
    <source>
        <strain evidence="3">BBA 69670</strain>
    </source>
</reference>
<dbReference type="Proteomes" id="UP000044841">
    <property type="component" value="Unassembled WGS sequence"/>
</dbReference>
<name>A0A0K6GC56_9AGAM</name>
<protein>
    <submittedName>
        <fullName evidence="3">Bifunctional uridylyltransferase/uridylyl-removing enzyme</fullName>
    </submittedName>
</protein>
<keyword evidence="3" id="KW-0548">Nucleotidyltransferase</keyword>
<keyword evidence="3" id="KW-0808">Transferase</keyword>
<dbReference type="GO" id="GO:0016779">
    <property type="term" value="F:nucleotidyltransferase activity"/>
    <property type="evidence" value="ECO:0007669"/>
    <property type="project" value="UniProtKB-KW"/>
</dbReference>
<sequence length="844" mass="95494">MFVTVYLKAKSAPKSLYMFLQQCGLSLSYDWAENMLKTVSAAALNRAAEAFAGGACILVYDNYRARFGIKHQQMNHMTATDNGTTATILQLPLEATRLLNNSSNYLDHSLGIKKRYIDGTMRFPEPLDFHRPVEEGQINKRLRHNILAALFCIPEVATLELDVRNHLLLKAPDPVDQLPHGAEFCSKQHMLGTMDYDESTLSGNNNLLDDSFGQLGYKTPKEKIGLARTRKQYVVGDQLTHLRGETLQEIKQGEFNTLERHDWLIWIPGWFHILMNFGRAIYFEHFGTSTGLLLARDVASLGWAGLKQPTLPSSHQPVQAQTGQAAKEPRTGRDALGLNDRRHQARVTIPPTLPSTLPRTHPRAHEIASHPAFQTHYRARAAEATPPPSSTGRLAQVALPQNVVELYGIKKKQPTRNKGPDFHILDEAFPIILDARYRTLWLWAAGVSNMQELADCTQKATAEQLESATNKIWAERASSRALQLLDDKKIHKVTKDGRKTVTETKNQDNALESSIRLQRDLMLYEELQRAIRFGDVGQMENLVPKLLIYFAGSKRWNYTRMLTSVLQWHWHEAPPSFAEVTRRHAWLVNFNGKPDGFYEVDRRQELNNLMLRANGPTAQSSTWERHREMSPAMPVFSSVVDQFDRQMSGFYRSRQHRVCSGEDDISNLVEKHQRSKIFEFDPTRLVKKSDINKNVMEEGEEVIFVSKYLQEFATERQTSHGPSNLLEISEADGLPMKEAVQQVERAYRLGTDGIAEEAEPVAELDLPLEINNNNHVTEGPNERNEVGTSTDSDEPTSITSPSLTDNANDDEIQDYFGEFQGVFYDGNNVESIADALYSLQLGTL</sequence>
<keyword evidence="4" id="KW-1185">Reference proteome</keyword>
<feature type="domain" description="DUF6589" evidence="2">
    <location>
        <begin position="373"/>
        <end position="656"/>
    </location>
</feature>
<gene>
    <name evidence="3" type="ORF">RSOLAG22IIIB_12113</name>
</gene>
<dbReference type="Pfam" id="PF20231">
    <property type="entry name" value="DUF6589"/>
    <property type="match status" value="2"/>
</dbReference>
<accession>A0A0K6GC56</accession>